<sequence>MESPGRGRPYTVRDLADATGVSRSQIGRLLTGDLGNLDVNDAHAVAEALGVAVLVLFMPPSSPKQGHPDNETTPT</sequence>
<evidence type="ECO:0000313" key="2">
    <source>
        <dbReference type="EMBL" id="MFG6300181.1"/>
    </source>
</evidence>
<name>A0ABW7EAM7_STRRO</name>
<dbReference type="Gene3D" id="1.10.260.40">
    <property type="entry name" value="lambda repressor-like DNA-binding domains"/>
    <property type="match status" value="1"/>
</dbReference>
<protein>
    <submittedName>
        <fullName evidence="2">Helix-turn-helix domain-containing protein</fullName>
    </submittedName>
</protein>
<proteinExistence type="predicted"/>
<evidence type="ECO:0000313" key="3">
    <source>
        <dbReference type="Proteomes" id="UP001605990"/>
    </source>
</evidence>
<dbReference type="SUPFAM" id="SSF47413">
    <property type="entry name" value="lambda repressor-like DNA-binding domains"/>
    <property type="match status" value="1"/>
</dbReference>
<dbReference type="InterPro" id="IPR010982">
    <property type="entry name" value="Lambda_DNA-bd_dom_sf"/>
</dbReference>
<keyword evidence="3" id="KW-1185">Reference proteome</keyword>
<evidence type="ECO:0000259" key="1">
    <source>
        <dbReference type="PROSITE" id="PS50943"/>
    </source>
</evidence>
<accession>A0ABW7EAM7</accession>
<feature type="domain" description="HTH cro/C1-type" evidence="1">
    <location>
        <begin position="10"/>
        <end position="56"/>
    </location>
</feature>
<organism evidence="2 3">
    <name type="scientific">Streptomyces rochei</name>
    <name type="common">Streptomyces parvullus</name>
    <dbReference type="NCBI Taxonomy" id="1928"/>
    <lineage>
        <taxon>Bacteria</taxon>
        <taxon>Bacillati</taxon>
        <taxon>Actinomycetota</taxon>
        <taxon>Actinomycetes</taxon>
        <taxon>Kitasatosporales</taxon>
        <taxon>Streptomycetaceae</taxon>
        <taxon>Streptomyces</taxon>
        <taxon>Streptomyces rochei group</taxon>
    </lineage>
</organism>
<dbReference type="EMBL" id="JBIENY010000474">
    <property type="protein sequence ID" value="MFG6300181.1"/>
    <property type="molecule type" value="Genomic_DNA"/>
</dbReference>
<dbReference type="PROSITE" id="PS50943">
    <property type="entry name" value="HTH_CROC1"/>
    <property type="match status" value="1"/>
</dbReference>
<dbReference type="RefSeq" id="WP_127433965.1">
    <property type="nucleotide sequence ID" value="NZ_CP139824.1"/>
</dbReference>
<reference evidence="2 3" key="1">
    <citation type="submission" date="2024-10" db="EMBL/GenBank/DDBJ databases">
        <title>Draft genome assembly of a novel steroid transforming actinomycete isolated from African clawed frog Xenopus laevis.</title>
        <authorList>
            <person name="Bragin E."/>
            <person name="Kollerov V."/>
            <person name="Donova M.V."/>
        </authorList>
    </citation>
    <scope>NUCLEOTIDE SEQUENCE [LARGE SCALE GENOMIC DNA]</scope>
    <source>
        <strain evidence="2 3">MTOC-St3</strain>
    </source>
</reference>
<gene>
    <name evidence="2" type="ORF">ACGU38_33120</name>
</gene>
<comment type="caution">
    <text evidence="2">The sequence shown here is derived from an EMBL/GenBank/DDBJ whole genome shotgun (WGS) entry which is preliminary data.</text>
</comment>
<dbReference type="Pfam" id="PF01381">
    <property type="entry name" value="HTH_3"/>
    <property type="match status" value="1"/>
</dbReference>
<dbReference type="Proteomes" id="UP001605990">
    <property type="component" value="Unassembled WGS sequence"/>
</dbReference>
<dbReference type="CDD" id="cd00093">
    <property type="entry name" value="HTH_XRE"/>
    <property type="match status" value="1"/>
</dbReference>
<dbReference type="InterPro" id="IPR001387">
    <property type="entry name" value="Cro/C1-type_HTH"/>
</dbReference>